<protein>
    <submittedName>
        <fullName evidence="6">AraC family transcriptional regulator</fullName>
    </submittedName>
</protein>
<dbReference type="InterPro" id="IPR032687">
    <property type="entry name" value="AraC-type_N"/>
</dbReference>
<dbReference type="InterPro" id="IPR009057">
    <property type="entry name" value="Homeodomain-like_sf"/>
</dbReference>
<keyword evidence="1" id="KW-0805">Transcription regulation</keyword>
<dbReference type="PANTHER" id="PTHR47894:SF1">
    <property type="entry name" value="HTH-TYPE TRANSCRIPTIONAL REGULATOR VQSM"/>
    <property type="match status" value="1"/>
</dbReference>
<name>N9RG66_9GAMM</name>
<evidence type="ECO:0000313" key="7">
    <source>
        <dbReference type="Proteomes" id="UP000013200"/>
    </source>
</evidence>
<dbReference type="PANTHER" id="PTHR47894">
    <property type="entry name" value="HTH-TYPE TRANSCRIPTIONAL REGULATOR GADX"/>
    <property type="match status" value="1"/>
</dbReference>
<evidence type="ECO:0000313" key="8">
    <source>
        <dbReference type="Proteomes" id="UP000652691"/>
    </source>
</evidence>
<dbReference type="SUPFAM" id="SSF46689">
    <property type="entry name" value="Homeodomain-like"/>
    <property type="match status" value="1"/>
</dbReference>
<keyword evidence="2" id="KW-0238">DNA-binding</keyword>
<dbReference type="AlphaFoldDB" id="N9RG66"/>
<dbReference type="SMART" id="SM00342">
    <property type="entry name" value="HTH_ARAC"/>
    <property type="match status" value="1"/>
</dbReference>
<dbReference type="GeneID" id="80102948"/>
<dbReference type="PROSITE" id="PS01124">
    <property type="entry name" value="HTH_ARAC_FAMILY_2"/>
    <property type="match status" value="1"/>
</dbReference>
<dbReference type="STRING" id="1217698.F888_02941"/>
<dbReference type="EMBL" id="BMDA01000001">
    <property type="protein sequence ID" value="GGH26354.1"/>
    <property type="molecule type" value="Genomic_DNA"/>
</dbReference>
<dbReference type="Proteomes" id="UP000652691">
    <property type="component" value="Unassembled WGS sequence"/>
</dbReference>
<reference evidence="6" key="3">
    <citation type="submission" date="2024-03" db="EMBL/GenBank/DDBJ databases">
        <authorList>
            <person name="Sun Q."/>
            <person name="Sedlacek I."/>
        </authorList>
    </citation>
    <scope>NUCLEOTIDE SEQUENCE</scope>
    <source>
        <strain evidence="6">CCM 8635</strain>
    </source>
</reference>
<dbReference type="InterPro" id="IPR020449">
    <property type="entry name" value="Tscrpt_reg_AraC-type_HTH"/>
</dbReference>
<dbReference type="PATRIC" id="fig|1217698.3.peg.2877"/>
<proteinExistence type="predicted"/>
<evidence type="ECO:0000256" key="3">
    <source>
        <dbReference type="ARBA" id="ARBA00023163"/>
    </source>
</evidence>
<dbReference type="PRINTS" id="PR00032">
    <property type="entry name" value="HTHARAC"/>
</dbReference>
<keyword evidence="3" id="KW-0804">Transcription</keyword>
<gene>
    <name evidence="6" type="primary">appY</name>
    <name evidence="5" type="ORF">F888_02941</name>
    <name evidence="6" type="ORF">GCM10007354_03760</name>
</gene>
<dbReference type="EMBL" id="APSA01000007">
    <property type="protein sequence ID" value="ENX37600.1"/>
    <property type="molecule type" value="Genomic_DNA"/>
</dbReference>
<evidence type="ECO:0000259" key="4">
    <source>
        <dbReference type="PROSITE" id="PS01124"/>
    </source>
</evidence>
<dbReference type="Gene3D" id="1.10.10.60">
    <property type="entry name" value="Homeodomain-like"/>
    <property type="match status" value="1"/>
</dbReference>
<accession>N9RG66</accession>
<feature type="domain" description="HTH araC/xylS-type" evidence="4">
    <location>
        <begin position="241"/>
        <end position="342"/>
    </location>
</feature>
<evidence type="ECO:0000313" key="6">
    <source>
        <dbReference type="EMBL" id="GGH26354.1"/>
    </source>
</evidence>
<organism evidence="5 7">
    <name type="scientific">Acinetobacter courvalinii</name>
    <dbReference type="NCBI Taxonomy" id="280147"/>
    <lineage>
        <taxon>Bacteria</taxon>
        <taxon>Pseudomonadati</taxon>
        <taxon>Pseudomonadota</taxon>
        <taxon>Gammaproteobacteria</taxon>
        <taxon>Moraxellales</taxon>
        <taxon>Moraxellaceae</taxon>
        <taxon>Acinetobacter</taxon>
    </lineage>
</organism>
<dbReference type="InterPro" id="IPR018060">
    <property type="entry name" value="HTH_AraC"/>
</dbReference>
<keyword evidence="7" id="KW-1185">Reference proteome</keyword>
<reference evidence="6 8" key="2">
    <citation type="journal article" date="2014" name="Int. J. Syst. Evol. Microbiol.">
        <title>Complete genome sequence of Corynebacterium casei LMG S-19264T (=DSM 44701T), isolated from a smear-ripened cheese.</title>
        <authorList>
            <consortium name="US DOE Joint Genome Institute (JGI-PGF)"/>
            <person name="Walter F."/>
            <person name="Albersmeier A."/>
            <person name="Kalinowski J."/>
            <person name="Ruckert C."/>
        </authorList>
    </citation>
    <scope>NUCLEOTIDE SEQUENCE [LARGE SCALE GENOMIC DNA]</scope>
    <source>
        <strain evidence="6 8">CCM 8635</strain>
    </source>
</reference>
<reference evidence="5 7" key="1">
    <citation type="submission" date="2013-02" db="EMBL/GenBank/DDBJ databases">
        <title>The Genome Sequence of Acinetobacter sp. NIPH 3623.</title>
        <authorList>
            <consortium name="The Broad Institute Genome Sequencing Platform"/>
            <consortium name="The Broad Institute Genome Sequencing Center for Infectious Disease"/>
            <person name="Cerqueira G."/>
            <person name="Feldgarden M."/>
            <person name="Courvalin P."/>
            <person name="Perichon B."/>
            <person name="Grillot-Courvalin C."/>
            <person name="Clermont D."/>
            <person name="Rocha E."/>
            <person name="Yoon E.-J."/>
            <person name="Nemec A."/>
            <person name="Walker B."/>
            <person name="Young S.K."/>
            <person name="Zeng Q."/>
            <person name="Gargeya S."/>
            <person name="Fitzgerald M."/>
            <person name="Haas B."/>
            <person name="Abouelleil A."/>
            <person name="Alvarado L."/>
            <person name="Arachchi H.M."/>
            <person name="Berlin A.M."/>
            <person name="Chapman S.B."/>
            <person name="Dewar J."/>
            <person name="Goldberg J."/>
            <person name="Griggs A."/>
            <person name="Gujja S."/>
            <person name="Hansen M."/>
            <person name="Howarth C."/>
            <person name="Imamovic A."/>
            <person name="Larimer J."/>
            <person name="McCowan C."/>
            <person name="Murphy C."/>
            <person name="Neiman D."/>
            <person name="Pearson M."/>
            <person name="Priest M."/>
            <person name="Roberts A."/>
            <person name="Saif S."/>
            <person name="Shea T."/>
            <person name="Sisk P."/>
            <person name="Sykes S."/>
            <person name="Wortman J."/>
            <person name="Nusbaum C."/>
            <person name="Birren B."/>
        </authorList>
    </citation>
    <scope>NUCLEOTIDE SEQUENCE [LARGE SCALE GENOMIC DNA]</scope>
    <source>
        <strain evidence="5 7">NIPH 3623</strain>
    </source>
</reference>
<dbReference type="RefSeq" id="WP_005287531.1">
    <property type="nucleotide sequence ID" value="NZ_BMDA01000001.1"/>
</dbReference>
<dbReference type="GO" id="GO:0003700">
    <property type="term" value="F:DNA-binding transcription factor activity"/>
    <property type="evidence" value="ECO:0007669"/>
    <property type="project" value="InterPro"/>
</dbReference>
<sequence>MAVRIRGIKRPKLPGTFVNLLVDVLHKRGISSEQLFAGIGISIQNLELPFWYIDLHLFNVLLEKAVSLSRDPAISLILAKEVKVSCYGHIGVAAKASENLGEAICVLEQYISLYCTVFNPQLIIDKEKAYLYIKQPSQDLDFNHHLNMFLVFGFAYILESLVQRRLNIKLEFKEPYPSFHENLKVKTHMTYEFNRKVNGLSFKTEFLKLPLNSADKTIARLARSLCESHIKNNTFYRKGGDEITNAVKESLYDEMDGFLSFKEVAKKIHISERTLQRQLSAENTTFNKLLAEVKQTKAEYWLKQKNIAINEVAYRLGYADLSHFSRAFKKWTNVTPKFYRVQQAC</sequence>
<evidence type="ECO:0000256" key="2">
    <source>
        <dbReference type="ARBA" id="ARBA00023125"/>
    </source>
</evidence>
<dbReference type="Proteomes" id="UP000013200">
    <property type="component" value="Unassembled WGS sequence"/>
</dbReference>
<dbReference type="GO" id="GO:0000976">
    <property type="term" value="F:transcription cis-regulatory region binding"/>
    <property type="evidence" value="ECO:0007669"/>
    <property type="project" value="TreeGrafter"/>
</dbReference>
<dbReference type="GO" id="GO:0005829">
    <property type="term" value="C:cytosol"/>
    <property type="evidence" value="ECO:0007669"/>
    <property type="project" value="TreeGrafter"/>
</dbReference>
<dbReference type="HOGENOM" id="CLU_047522_3_0_6"/>
<dbReference type="Pfam" id="PF12625">
    <property type="entry name" value="Arabinose_bd"/>
    <property type="match status" value="1"/>
</dbReference>
<dbReference type="Pfam" id="PF12833">
    <property type="entry name" value="HTH_18"/>
    <property type="match status" value="1"/>
</dbReference>
<evidence type="ECO:0000256" key="1">
    <source>
        <dbReference type="ARBA" id="ARBA00023015"/>
    </source>
</evidence>
<comment type="caution">
    <text evidence="5">The sequence shown here is derived from an EMBL/GenBank/DDBJ whole genome shotgun (WGS) entry which is preliminary data.</text>
</comment>
<evidence type="ECO:0000313" key="5">
    <source>
        <dbReference type="EMBL" id="ENX37600.1"/>
    </source>
</evidence>